<dbReference type="InterPro" id="IPR019794">
    <property type="entry name" value="Peroxidases_AS"/>
</dbReference>
<evidence type="ECO:0000256" key="15">
    <source>
        <dbReference type="ARBA" id="ARBA00023180"/>
    </source>
</evidence>
<feature type="disulfide bond" evidence="22">
    <location>
        <begin position="76"/>
        <end position="81"/>
    </location>
</feature>
<feature type="binding site" evidence="19">
    <location>
        <position position="168"/>
    </location>
    <ligand>
        <name>substrate</name>
    </ligand>
</feature>
<feature type="disulfide bond" evidence="22">
    <location>
        <begin position="126"/>
        <end position="330"/>
    </location>
</feature>
<evidence type="ECO:0000256" key="4">
    <source>
        <dbReference type="ARBA" id="ARBA00006873"/>
    </source>
</evidence>
<feature type="binding site" evidence="20">
    <location>
        <position position="75"/>
    </location>
    <ligand>
        <name>Ca(2+)</name>
        <dbReference type="ChEBI" id="CHEBI:29108"/>
        <label>1</label>
    </ligand>
</feature>
<feature type="binding site" evidence="20">
    <location>
        <position position="249"/>
    </location>
    <ligand>
        <name>Ca(2+)</name>
        <dbReference type="ChEBI" id="CHEBI:29108"/>
        <label>2</label>
    </ligand>
</feature>
<dbReference type="Pfam" id="PF00141">
    <property type="entry name" value="peroxidase"/>
    <property type="match status" value="1"/>
</dbReference>
<feature type="binding site" evidence="20">
    <location>
        <position position="78"/>
    </location>
    <ligand>
        <name>Ca(2+)</name>
        <dbReference type="ChEBI" id="CHEBI:29108"/>
        <label>1</label>
    </ligand>
</feature>
<keyword evidence="8 23" id="KW-0349">Heme</keyword>
<dbReference type="InterPro" id="IPR000823">
    <property type="entry name" value="Peroxidase_pln"/>
</dbReference>
<feature type="binding site" evidence="20">
    <location>
        <position position="84"/>
    </location>
    <ligand>
        <name>Ca(2+)</name>
        <dbReference type="ChEBI" id="CHEBI:29108"/>
        <label>1</label>
    </ligand>
</feature>
<evidence type="ECO:0000256" key="11">
    <source>
        <dbReference type="ARBA" id="ARBA00022837"/>
    </source>
</evidence>
<dbReference type="InterPro" id="IPR033905">
    <property type="entry name" value="Secretory_peroxidase"/>
</dbReference>
<feature type="signal peptide" evidence="23">
    <location>
        <begin position="1"/>
        <end position="32"/>
    </location>
</feature>
<feature type="disulfide bond" evidence="22">
    <location>
        <begin position="43"/>
        <end position="120"/>
    </location>
</feature>
<feature type="binding site" evidence="20">
    <location>
        <position position="257"/>
    </location>
    <ligand>
        <name>Ca(2+)</name>
        <dbReference type="ChEBI" id="CHEBI:29108"/>
        <label>2</label>
    </ligand>
</feature>
<comment type="cofactor">
    <cofactor evidence="20 23">
        <name>heme b</name>
        <dbReference type="ChEBI" id="CHEBI:60344"/>
    </cofactor>
    <text evidence="20 23">Binds 1 heme b (iron(II)-protoporphyrin IX) group per subunit.</text>
</comment>
<evidence type="ECO:0000256" key="20">
    <source>
        <dbReference type="PIRSR" id="PIRSR600823-3"/>
    </source>
</evidence>
<evidence type="ECO:0000256" key="13">
    <source>
        <dbReference type="ARBA" id="ARBA00023004"/>
    </source>
</evidence>
<comment type="cofactor">
    <cofactor evidence="20 23">
        <name>Ca(2+)</name>
        <dbReference type="ChEBI" id="CHEBI:29108"/>
    </cofactor>
    <text evidence="20 23">Binds 2 calcium ions per subunit.</text>
</comment>
<feature type="binding site" evidence="20">
    <location>
        <position position="199"/>
    </location>
    <ligand>
        <name>Ca(2+)</name>
        <dbReference type="ChEBI" id="CHEBI:29108"/>
        <label>2</label>
    </ligand>
</feature>
<dbReference type="EMBL" id="NCVQ01000001">
    <property type="protein sequence ID" value="PWZ57783.1"/>
    <property type="molecule type" value="Genomic_DNA"/>
</dbReference>
<evidence type="ECO:0000256" key="16">
    <source>
        <dbReference type="ARBA" id="ARBA00023283"/>
    </source>
</evidence>
<evidence type="ECO:0000256" key="8">
    <source>
        <dbReference type="ARBA" id="ARBA00022617"/>
    </source>
</evidence>
<evidence type="ECO:0000256" key="18">
    <source>
        <dbReference type="PIRSR" id="PIRSR600823-1"/>
    </source>
</evidence>
<dbReference type="FunFam" id="1.10.520.10:FF:000006">
    <property type="entry name" value="Peroxidase"/>
    <property type="match status" value="1"/>
</dbReference>
<comment type="similarity">
    <text evidence="4">Belongs to the peroxidase family. Ascorbate peroxidase subfamily.</text>
</comment>
<feature type="site" description="Transition state stabilizer" evidence="21">
    <location>
        <position position="70"/>
    </location>
</feature>
<evidence type="ECO:0000256" key="1">
    <source>
        <dbReference type="ARBA" id="ARBA00000189"/>
    </source>
</evidence>
<keyword evidence="14 22" id="KW-1015">Disulfide bond</keyword>
<dbReference type="Proteomes" id="UP000251960">
    <property type="component" value="Chromosome 1"/>
</dbReference>
<dbReference type="CDD" id="cd00693">
    <property type="entry name" value="secretory_peroxidase"/>
    <property type="match status" value="1"/>
</dbReference>
<dbReference type="Gene3D" id="1.10.520.10">
    <property type="match status" value="1"/>
</dbReference>
<feature type="chain" id="PRO_5016190362" description="Peroxidase" evidence="23">
    <location>
        <begin position="33"/>
        <end position="334"/>
    </location>
</feature>
<keyword evidence="13 20" id="KW-0408">Iron</keyword>
<dbReference type="SUPFAM" id="SSF48113">
    <property type="entry name" value="Heme-dependent peroxidases"/>
    <property type="match status" value="1"/>
</dbReference>
<evidence type="ECO:0000259" key="24">
    <source>
        <dbReference type="PROSITE" id="PS50873"/>
    </source>
</evidence>
<keyword evidence="16" id="KW-0873">Pyrrolidone carboxylic acid</keyword>
<dbReference type="GO" id="GO:0140825">
    <property type="term" value="F:lactoperoxidase activity"/>
    <property type="evidence" value="ECO:0007669"/>
    <property type="project" value="UniProtKB-EC"/>
</dbReference>
<evidence type="ECO:0000256" key="5">
    <source>
        <dbReference type="ARBA" id="ARBA00012313"/>
    </source>
</evidence>
<sequence length="334" mass="34798">MERKSSCRDTASSCLALLAVALCLGAAAVARGQLTDDFYDDCCPQAENIVRARVSAAMKAEPRMGASLLRLHFHDCFVNGCDGSILLDGNNTEKLAGPNLNSARGFDVVDAIKADLEKACPGVVSCADILAIAAKYGVLLSGGPDYDVLLGRRDGLVANQSGANSNLPSPFDPISTITKKFSDVGLNTTDVVVLSGGHTIGRARCVLFSGRLANFSATSSVDPTLNASLASSLQALCRGGDGNQTAALDDGSADAFDNHYYQNLLGQRGLLSSDQGLFSSTDGSAATTRALVQAYSASSERFFCDFGRSMLKMGNISPLTGSAGQIRSNCRAVN</sequence>
<evidence type="ECO:0000256" key="9">
    <source>
        <dbReference type="ARBA" id="ARBA00022723"/>
    </source>
</evidence>
<evidence type="ECO:0000256" key="3">
    <source>
        <dbReference type="ARBA" id="ARBA00004613"/>
    </source>
</evidence>
<evidence type="ECO:0000256" key="17">
    <source>
        <dbReference type="ARBA" id="ARBA00023324"/>
    </source>
</evidence>
<keyword evidence="12 23" id="KW-0560">Oxidoreductase</keyword>
<dbReference type="InterPro" id="IPR019793">
    <property type="entry name" value="Peroxidases_heam-ligand_BS"/>
</dbReference>
<evidence type="ECO:0000256" key="2">
    <source>
        <dbReference type="ARBA" id="ARBA00002322"/>
    </source>
</evidence>
<dbReference type="ExpressionAtlas" id="A0A317YGU1">
    <property type="expression patterns" value="baseline and differential"/>
</dbReference>
<evidence type="ECO:0000256" key="22">
    <source>
        <dbReference type="PIRSR" id="PIRSR600823-5"/>
    </source>
</evidence>
<dbReference type="EC" id="1.11.1.7" evidence="5 23"/>
<dbReference type="PANTHER" id="PTHR31388">
    <property type="entry name" value="PEROXIDASE 72-RELATED"/>
    <property type="match status" value="1"/>
</dbReference>
<keyword evidence="6 23" id="KW-0964">Secreted</keyword>
<evidence type="ECO:0000256" key="7">
    <source>
        <dbReference type="ARBA" id="ARBA00022559"/>
    </source>
</evidence>
<evidence type="ECO:0000256" key="12">
    <source>
        <dbReference type="ARBA" id="ARBA00023002"/>
    </source>
</evidence>
<feature type="disulfide bond" evidence="22">
    <location>
        <begin position="205"/>
        <end position="237"/>
    </location>
</feature>
<dbReference type="PROSITE" id="PS00436">
    <property type="entry name" value="PEROXIDASE_2"/>
    <property type="match status" value="1"/>
</dbReference>
<dbReference type="GO" id="GO:0020037">
    <property type="term" value="F:heme binding"/>
    <property type="evidence" value="ECO:0007669"/>
    <property type="project" value="UniProtKB-UniRule"/>
</dbReference>
<dbReference type="Gene3D" id="1.10.420.10">
    <property type="entry name" value="Peroxidase, domain 2"/>
    <property type="match status" value="1"/>
</dbReference>
<feature type="binding site" evidence="20">
    <location>
        <position position="80"/>
    </location>
    <ligand>
        <name>Ca(2+)</name>
        <dbReference type="ChEBI" id="CHEBI:29108"/>
        <label>1</label>
    </ligand>
</feature>
<comment type="function">
    <text evidence="2">Removal of H(2)O(2), oxidation of toxic reductants, biosynthesis and degradation of lignin, suberization, auxin catabolism, response to environmental stresses such as wounding, pathogen attack and oxidative stress. These functions might be dependent on each isozyme/isoform in each plant tissue.</text>
</comment>
<comment type="similarity">
    <text evidence="23">Belongs to the peroxidase family. Classical plant (class III) peroxidase subfamily.</text>
</comment>
<proteinExistence type="inferred from homology"/>
<dbReference type="FunFam" id="1.10.420.10:FF:000001">
    <property type="entry name" value="Peroxidase"/>
    <property type="match status" value="1"/>
</dbReference>
<evidence type="ECO:0000256" key="10">
    <source>
        <dbReference type="ARBA" id="ARBA00022729"/>
    </source>
</evidence>
<dbReference type="GO" id="GO:0006979">
    <property type="term" value="P:response to oxidative stress"/>
    <property type="evidence" value="ECO:0007669"/>
    <property type="project" value="UniProtKB-UniRule"/>
</dbReference>
<keyword evidence="15" id="KW-0325">Glycoprotein</keyword>
<feature type="binding site" evidence="20">
    <location>
        <position position="82"/>
    </location>
    <ligand>
        <name>Ca(2+)</name>
        <dbReference type="ChEBI" id="CHEBI:29108"/>
        <label>1</label>
    </ligand>
</feature>
<dbReference type="PROSITE" id="PS50873">
    <property type="entry name" value="PEROXIDASE_4"/>
    <property type="match status" value="1"/>
</dbReference>
<feature type="active site" description="Proton acceptor" evidence="18">
    <location>
        <position position="74"/>
    </location>
</feature>
<dbReference type="PANTHER" id="PTHR31388:SF6">
    <property type="entry name" value="PEROXIDASE"/>
    <property type="match status" value="1"/>
</dbReference>
<feature type="domain" description="Plant heme peroxidase family profile" evidence="24">
    <location>
        <begin position="33"/>
        <end position="334"/>
    </location>
</feature>
<keyword evidence="17 23" id="KW-0376">Hydrogen peroxide</keyword>
<reference evidence="25" key="1">
    <citation type="journal article" date="2018" name="Nat. Genet.">
        <title>Extensive intraspecific gene order and gene structural variations between Mo17 and other maize genomes.</title>
        <authorList>
            <person name="Sun S."/>
            <person name="Zhou Y."/>
            <person name="Chen J."/>
            <person name="Shi J."/>
            <person name="Zhao H."/>
            <person name="Zhao H."/>
            <person name="Song W."/>
            <person name="Zhang M."/>
            <person name="Cui Y."/>
            <person name="Dong X."/>
            <person name="Liu H."/>
            <person name="Ma X."/>
            <person name="Jiao Y."/>
            <person name="Wang B."/>
            <person name="Wei X."/>
            <person name="Stein J.C."/>
            <person name="Glaubitz J.C."/>
            <person name="Lu F."/>
            <person name="Yu G."/>
            <person name="Liang C."/>
            <person name="Fengler K."/>
            <person name="Li B."/>
            <person name="Rafalski A."/>
            <person name="Schnable P.S."/>
            <person name="Ware D.H."/>
            <person name="Buckler E.S."/>
            <person name="Lai J."/>
        </authorList>
    </citation>
    <scope>NUCLEOTIDE SEQUENCE [LARGE SCALE GENOMIC DNA]</scope>
    <source>
        <tissue evidence="25">Seedling</tissue>
    </source>
</reference>
<dbReference type="PRINTS" id="PR00458">
    <property type="entry name" value="PEROXIDASE"/>
</dbReference>
<accession>A0A317YGU1</accession>
<comment type="catalytic activity">
    <reaction evidence="1 23">
        <text>2 a phenolic donor + H2O2 = 2 a phenolic radical donor + 2 H2O</text>
        <dbReference type="Rhea" id="RHEA:56136"/>
        <dbReference type="ChEBI" id="CHEBI:15377"/>
        <dbReference type="ChEBI" id="CHEBI:16240"/>
        <dbReference type="ChEBI" id="CHEBI:139520"/>
        <dbReference type="ChEBI" id="CHEBI:139521"/>
        <dbReference type="EC" id="1.11.1.7"/>
    </reaction>
</comment>
<dbReference type="InterPro" id="IPR002016">
    <property type="entry name" value="Haem_peroxidase"/>
</dbReference>
<dbReference type="PRINTS" id="PR00461">
    <property type="entry name" value="PLPEROXIDASE"/>
</dbReference>
<evidence type="ECO:0000256" key="21">
    <source>
        <dbReference type="PIRSR" id="PIRSR600823-4"/>
    </source>
</evidence>
<dbReference type="GO" id="GO:0046872">
    <property type="term" value="F:metal ion binding"/>
    <property type="evidence" value="ECO:0007669"/>
    <property type="project" value="UniProtKB-UniRule"/>
</dbReference>
<dbReference type="InterPro" id="IPR010255">
    <property type="entry name" value="Haem_peroxidase_sf"/>
</dbReference>
<evidence type="ECO:0000313" key="25">
    <source>
        <dbReference type="EMBL" id="PWZ57783.1"/>
    </source>
</evidence>
<name>A0A317YGU1_MAIZE</name>
<keyword evidence="11 20" id="KW-0106">Calcium</keyword>
<organism evidence="25">
    <name type="scientific">Zea mays</name>
    <name type="common">Maize</name>
    <dbReference type="NCBI Taxonomy" id="4577"/>
    <lineage>
        <taxon>Eukaryota</taxon>
        <taxon>Viridiplantae</taxon>
        <taxon>Streptophyta</taxon>
        <taxon>Embryophyta</taxon>
        <taxon>Tracheophyta</taxon>
        <taxon>Spermatophyta</taxon>
        <taxon>Magnoliopsida</taxon>
        <taxon>Liliopsida</taxon>
        <taxon>Poales</taxon>
        <taxon>Poaceae</taxon>
        <taxon>PACMAD clade</taxon>
        <taxon>Panicoideae</taxon>
        <taxon>Andropogonodae</taxon>
        <taxon>Andropogoneae</taxon>
        <taxon>Tripsacinae</taxon>
        <taxon>Zea</taxon>
    </lineage>
</organism>
<feature type="binding site" evidence="20">
    <location>
        <position position="93"/>
    </location>
    <ligand>
        <name>Ca(2+)</name>
        <dbReference type="ChEBI" id="CHEBI:29108"/>
        <label>1</label>
    </ligand>
</feature>
<dbReference type="GO" id="GO:0005576">
    <property type="term" value="C:extracellular region"/>
    <property type="evidence" value="ECO:0007669"/>
    <property type="project" value="UniProtKB-SubCell"/>
</dbReference>
<comment type="caution">
    <text evidence="25">The sequence shown here is derived from an EMBL/GenBank/DDBJ whole genome shotgun (WGS) entry which is preliminary data.</text>
</comment>
<evidence type="ECO:0000256" key="23">
    <source>
        <dbReference type="RuleBase" id="RU362060"/>
    </source>
</evidence>
<dbReference type="AlphaFoldDB" id="A0A317YGU1"/>
<keyword evidence="7 23" id="KW-0575">Peroxidase</keyword>
<keyword evidence="9 20" id="KW-0479">Metal-binding</keyword>
<dbReference type="GO" id="GO:0042744">
    <property type="term" value="P:hydrogen peroxide catabolic process"/>
    <property type="evidence" value="ECO:0007669"/>
    <property type="project" value="UniProtKB-KW"/>
</dbReference>
<evidence type="ECO:0000256" key="19">
    <source>
        <dbReference type="PIRSR" id="PIRSR600823-2"/>
    </source>
</evidence>
<feature type="binding site" description="axial binding residue" evidence="20">
    <location>
        <position position="198"/>
    </location>
    <ligand>
        <name>heme b</name>
        <dbReference type="ChEBI" id="CHEBI:60344"/>
    </ligand>
    <ligandPart>
        <name>Fe</name>
        <dbReference type="ChEBI" id="CHEBI:18248"/>
    </ligandPart>
</feature>
<evidence type="ECO:0000256" key="14">
    <source>
        <dbReference type="ARBA" id="ARBA00023157"/>
    </source>
</evidence>
<comment type="subcellular location">
    <subcellularLocation>
        <location evidence="3 23">Secreted</location>
    </subcellularLocation>
</comment>
<keyword evidence="10 23" id="KW-0732">Signal</keyword>
<evidence type="ECO:0000256" key="6">
    <source>
        <dbReference type="ARBA" id="ARBA00022525"/>
    </source>
</evidence>
<gene>
    <name evidence="25" type="primary">HRPN</name>
    <name evidence="25" type="ORF">Zm00014a_009214</name>
</gene>
<protein>
    <recommendedName>
        <fullName evidence="5 23">Peroxidase</fullName>
        <ecNumber evidence="5 23">1.11.1.7</ecNumber>
    </recommendedName>
</protein>
<dbReference type="PROSITE" id="PS00435">
    <property type="entry name" value="PEROXIDASE_1"/>
    <property type="match status" value="1"/>
</dbReference>